<feature type="transmembrane region" description="Helical" evidence="3">
    <location>
        <begin position="130"/>
        <end position="147"/>
    </location>
</feature>
<evidence type="ECO:0000259" key="4">
    <source>
        <dbReference type="Pfam" id="PF00892"/>
    </source>
</evidence>
<evidence type="ECO:0000256" key="3">
    <source>
        <dbReference type="SAM" id="Phobius"/>
    </source>
</evidence>
<feature type="transmembrane region" description="Helical" evidence="3">
    <location>
        <begin position="12"/>
        <end position="31"/>
    </location>
</feature>
<protein>
    <recommendedName>
        <fullName evidence="4">EamA domain-containing protein</fullName>
    </recommendedName>
</protein>
<evidence type="ECO:0000313" key="5">
    <source>
        <dbReference type="EMBL" id="OCS84748.1"/>
    </source>
</evidence>
<evidence type="ECO:0000256" key="1">
    <source>
        <dbReference type="ARBA" id="ARBA00004127"/>
    </source>
</evidence>
<dbReference type="RefSeq" id="WP_066546126.1">
    <property type="nucleotide sequence ID" value="NZ_MASJ01000023.1"/>
</dbReference>
<keyword evidence="3" id="KW-1133">Transmembrane helix</keyword>
<keyword evidence="6" id="KW-1185">Reference proteome</keyword>
<keyword evidence="3" id="KW-0812">Transmembrane</keyword>
<feature type="transmembrane region" description="Helical" evidence="3">
    <location>
        <begin position="99"/>
        <end position="118"/>
    </location>
</feature>
<comment type="subcellular location">
    <subcellularLocation>
        <location evidence="1">Endomembrane system</location>
        <topology evidence="1">Multi-pass membrane protein</topology>
    </subcellularLocation>
</comment>
<feature type="transmembrane region" description="Helical" evidence="3">
    <location>
        <begin position="37"/>
        <end position="55"/>
    </location>
</feature>
<feature type="domain" description="EamA" evidence="4">
    <location>
        <begin position="13"/>
        <end position="143"/>
    </location>
</feature>
<feature type="transmembrane region" description="Helical" evidence="3">
    <location>
        <begin position="159"/>
        <end position="179"/>
    </location>
</feature>
<name>A0A1C0YC33_9BACL</name>
<feature type="domain" description="EamA" evidence="4">
    <location>
        <begin position="160"/>
        <end position="289"/>
    </location>
</feature>
<dbReference type="SUPFAM" id="SSF103481">
    <property type="entry name" value="Multidrug resistance efflux transporter EmrE"/>
    <property type="match status" value="1"/>
</dbReference>
<dbReference type="AlphaFoldDB" id="A0A1C0YC33"/>
<feature type="transmembrane region" description="Helical" evidence="3">
    <location>
        <begin position="250"/>
        <end position="270"/>
    </location>
</feature>
<dbReference type="InterPro" id="IPR037185">
    <property type="entry name" value="EmrE-like"/>
</dbReference>
<accession>A0A1C0YC33</accession>
<dbReference type="EMBL" id="MASJ01000023">
    <property type="protein sequence ID" value="OCS84748.1"/>
    <property type="molecule type" value="Genomic_DNA"/>
</dbReference>
<feature type="transmembrane region" description="Helical" evidence="3">
    <location>
        <begin position="200"/>
        <end position="217"/>
    </location>
</feature>
<evidence type="ECO:0000256" key="2">
    <source>
        <dbReference type="ARBA" id="ARBA00007362"/>
    </source>
</evidence>
<feature type="transmembrane region" description="Helical" evidence="3">
    <location>
        <begin position="276"/>
        <end position="295"/>
    </location>
</feature>
<keyword evidence="3" id="KW-0472">Membrane</keyword>
<evidence type="ECO:0000313" key="6">
    <source>
        <dbReference type="Proteomes" id="UP000093199"/>
    </source>
</evidence>
<proteinExistence type="inferred from homology"/>
<dbReference type="Proteomes" id="UP000093199">
    <property type="component" value="Unassembled WGS sequence"/>
</dbReference>
<organism evidence="5 6">
    <name type="scientific">Caryophanon tenue</name>
    <dbReference type="NCBI Taxonomy" id="33978"/>
    <lineage>
        <taxon>Bacteria</taxon>
        <taxon>Bacillati</taxon>
        <taxon>Bacillota</taxon>
        <taxon>Bacilli</taxon>
        <taxon>Bacillales</taxon>
        <taxon>Caryophanaceae</taxon>
        <taxon>Caryophanon</taxon>
    </lineage>
</organism>
<reference evidence="5 6" key="1">
    <citation type="submission" date="2016-07" db="EMBL/GenBank/DDBJ databases">
        <title>Caryophanon tenue genome sequencing.</title>
        <authorList>
            <person name="Verma A."/>
            <person name="Pal Y."/>
            <person name="Krishnamurthi S."/>
        </authorList>
    </citation>
    <scope>NUCLEOTIDE SEQUENCE [LARGE SCALE GENOMIC DNA]</scope>
    <source>
        <strain evidence="5 6">DSM 14152</strain>
    </source>
</reference>
<comment type="caution">
    <text evidence="5">The sequence shown here is derived from an EMBL/GenBank/DDBJ whole genome shotgun (WGS) entry which is preliminary data.</text>
</comment>
<dbReference type="Pfam" id="PF00892">
    <property type="entry name" value="EamA"/>
    <property type="match status" value="2"/>
</dbReference>
<comment type="similarity">
    <text evidence="2">Belongs to the EamA transporter family.</text>
</comment>
<gene>
    <name evidence="5" type="ORF">A6M13_03990</name>
</gene>
<dbReference type="OrthoDB" id="8114804at2"/>
<sequence>MELKLNASIYKVGIYALLGSAILTSISQVFYAHHVQSVHPLLFTGISFLITALYFQLFAVKQKMTVHWATDKKPLFKLNIASAITFLSFYVALKYVVPAIVSALEMGVVPLFVALLLLLQRQKISKRKWLISFVTLAACLLLIWAVFSGTSGIGTTLSFELLLGILASIIAGIGAVFCSEYSKELSNRGWSSSMILAKRYIAVIIISMIFTYDIIIPYFVDNIIWILLITVGGVLLPNYLLQKGIQYTNTFLVMMSLSFIPVLTFFFQLFDTRIQFSVVTCIGVLLLFLCGCSSLKEQQHEKATHA</sequence>
<feature type="transmembrane region" description="Helical" evidence="3">
    <location>
        <begin position="223"/>
        <end position="241"/>
    </location>
</feature>
<feature type="transmembrane region" description="Helical" evidence="3">
    <location>
        <begin position="75"/>
        <end position="93"/>
    </location>
</feature>
<dbReference type="GO" id="GO:0016020">
    <property type="term" value="C:membrane"/>
    <property type="evidence" value="ECO:0007669"/>
    <property type="project" value="InterPro"/>
</dbReference>
<dbReference type="InterPro" id="IPR000620">
    <property type="entry name" value="EamA_dom"/>
</dbReference>